<dbReference type="SUPFAM" id="SSF103473">
    <property type="entry name" value="MFS general substrate transporter"/>
    <property type="match status" value="1"/>
</dbReference>
<reference evidence="13" key="3">
    <citation type="submission" date="2025-09" db="UniProtKB">
        <authorList>
            <consortium name="Ensembl"/>
        </authorList>
    </citation>
    <scope>IDENTIFICATION</scope>
</reference>
<feature type="transmembrane region" description="Helical" evidence="12">
    <location>
        <begin position="117"/>
        <end position="136"/>
    </location>
</feature>
<feature type="transmembrane region" description="Helical" evidence="12">
    <location>
        <begin position="510"/>
        <end position="529"/>
    </location>
</feature>
<evidence type="ECO:0000313" key="14">
    <source>
        <dbReference type="Proteomes" id="UP000007875"/>
    </source>
</evidence>
<dbReference type="Pfam" id="PF07690">
    <property type="entry name" value="MFS_1"/>
    <property type="match status" value="1"/>
</dbReference>
<sequence>MSGPSLVQVNRRRWWIAVTSVIENLMFAAVLLGWSSLLLMLKNEGFYSNLCKVDANVALTVDWTVCIRNSSYLCFIPLDKTYGCYQVPTGNHQIKGSFFTPSGAPTCAAQDEILNRYFSIGSSLLSGVTVVLGVIMDKYGSRMIRLTGTLAFMVSCLLFAIGSLDTEQNSILIAPAVCLNGMGGVVYIFTSFPVPNLFAELRSTMISLMIGSYSASAVMYMLFKTAYDAGVPFVAIMGFHATVGFLTFLNCYFNCPGEPIPGPEDISYAIKLHFDAFRFEHKITGKSFLRHTSSVGRRMSSVDITPSDNHNYLTSIVDMSNGNKDSSEEPETFLQALMSPCILLSFVTMCLTQLRLIAYMGSLEVYLKSSADQLDLSPTETTETVDFYTFLFGLFQINCFFMAPVIGTIMDWKLTNKPKKTKKRAILESEEPEEKMNGHKRKHQQIMNLARAFMITNLLLCIFGIIIMFEKILPLQVVAFIIHTAVRTFLHSSIGGLYACMYHFSHFGKLTGLASFLSAMFILIQDPLFVLVNSQLGGDPFWINFTLLILSITGFGLPIYLWNYARK</sequence>
<dbReference type="PANTHER" id="PTHR20766:SF3">
    <property type="entry name" value="LARGE NEUTRAL AMINO ACIDS TRANSPORTER SMALL SUBUNIT 4-LIKE ISOFORM X1"/>
    <property type="match status" value="1"/>
</dbReference>
<organism evidence="13 14">
    <name type="scientific">Ciona savignyi</name>
    <name type="common">Pacific transparent sea squirt</name>
    <dbReference type="NCBI Taxonomy" id="51511"/>
    <lineage>
        <taxon>Eukaryota</taxon>
        <taxon>Metazoa</taxon>
        <taxon>Chordata</taxon>
        <taxon>Tunicata</taxon>
        <taxon>Ascidiacea</taxon>
        <taxon>Phlebobranchia</taxon>
        <taxon>Cionidae</taxon>
        <taxon>Ciona</taxon>
    </lineage>
</organism>
<evidence type="ECO:0000256" key="2">
    <source>
        <dbReference type="ARBA" id="ARBA00006595"/>
    </source>
</evidence>
<feature type="transmembrane region" description="Helical" evidence="12">
    <location>
        <begin position="387"/>
        <end position="410"/>
    </location>
</feature>
<dbReference type="AlphaFoldDB" id="H2ZIL9"/>
<dbReference type="GeneTree" id="ENSGT00940000153576"/>
<dbReference type="GO" id="GO:0005886">
    <property type="term" value="C:plasma membrane"/>
    <property type="evidence" value="ECO:0007669"/>
    <property type="project" value="UniProtKB-SubCell"/>
</dbReference>
<dbReference type="Ensembl" id="ENSCSAVT00000017626.1">
    <property type="protein sequence ID" value="ENSCSAVP00000017435.1"/>
    <property type="gene ID" value="ENSCSAVG00000010269.1"/>
</dbReference>
<keyword evidence="7" id="KW-0325">Glycoprotein</keyword>
<feature type="transmembrane region" description="Helical" evidence="12">
    <location>
        <begin position="541"/>
        <end position="562"/>
    </location>
</feature>
<comment type="catalytic activity">
    <reaction evidence="11">
        <text>L-leucine(in) = L-leucine(out)</text>
        <dbReference type="Rhea" id="RHEA:73011"/>
        <dbReference type="ChEBI" id="CHEBI:57427"/>
    </reaction>
</comment>
<dbReference type="eggNOG" id="ENOG502QTQJ">
    <property type="taxonomic scope" value="Eukaryota"/>
</dbReference>
<evidence type="ECO:0000256" key="5">
    <source>
        <dbReference type="ARBA" id="ARBA00022989"/>
    </source>
</evidence>
<feature type="transmembrane region" description="Helical" evidence="12">
    <location>
        <begin position="143"/>
        <end position="164"/>
    </location>
</feature>
<dbReference type="InterPro" id="IPR036259">
    <property type="entry name" value="MFS_trans_sf"/>
</dbReference>
<dbReference type="Gene3D" id="1.20.1250.20">
    <property type="entry name" value="MFS general substrate transporter like domains"/>
    <property type="match status" value="1"/>
</dbReference>
<name>H2ZIL9_CIOSA</name>
<comment type="subcellular location">
    <subcellularLocation>
        <location evidence="1">Cell membrane</location>
        <topology evidence="1">Multi-pass membrane protein</topology>
    </subcellularLocation>
</comment>
<keyword evidence="3" id="KW-1003">Cell membrane</keyword>
<evidence type="ECO:0000256" key="10">
    <source>
        <dbReference type="ARBA" id="ARBA00036777"/>
    </source>
</evidence>
<dbReference type="GO" id="GO:0015175">
    <property type="term" value="F:neutral L-amino acid transmembrane transporter activity"/>
    <property type="evidence" value="ECO:0007669"/>
    <property type="project" value="TreeGrafter"/>
</dbReference>
<reference evidence="13" key="2">
    <citation type="submission" date="2025-08" db="UniProtKB">
        <authorList>
            <consortium name="Ensembl"/>
        </authorList>
    </citation>
    <scope>IDENTIFICATION</scope>
</reference>
<evidence type="ECO:0000256" key="11">
    <source>
        <dbReference type="ARBA" id="ARBA00036887"/>
    </source>
</evidence>
<reference evidence="14" key="1">
    <citation type="submission" date="2003-08" db="EMBL/GenBank/DDBJ databases">
        <authorList>
            <person name="Birren B."/>
            <person name="Nusbaum C."/>
            <person name="Abebe A."/>
            <person name="Abouelleil A."/>
            <person name="Adekoya E."/>
            <person name="Ait-zahra M."/>
            <person name="Allen N."/>
            <person name="Allen T."/>
            <person name="An P."/>
            <person name="Anderson M."/>
            <person name="Anderson S."/>
            <person name="Arachchi H."/>
            <person name="Armbruster J."/>
            <person name="Bachantsang P."/>
            <person name="Baldwin J."/>
            <person name="Barry A."/>
            <person name="Bayul T."/>
            <person name="Blitshsteyn B."/>
            <person name="Bloom T."/>
            <person name="Blye J."/>
            <person name="Boguslavskiy L."/>
            <person name="Borowsky M."/>
            <person name="Boukhgalter B."/>
            <person name="Brunache A."/>
            <person name="Butler J."/>
            <person name="Calixte N."/>
            <person name="Calvo S."/>
            <person name="Camarata J."/>
            <person name="Campo K."/>
            <person name="Chang J."/>
            <person name="Cheshatsang Y."/>
            <person name="Citroen M."/>
            <person name="Collymore A."/>
            <person name="Considine T."/>
            <person name="Cook A."/>
            <person name="Cooke P."/>
            <person name="Corum B."/>
            <person name="Cuomo C."/>
            <person name="David R."/>
            <person name="Dawoe T."/>
            <person name="Degray S."/>
            <person name="Dodge S."/>
            <person name="Dooley K."/>
            <person name="Dorje P."/>
            <person name="Dorjee K."/>
            <person name="Dorris L."/>
            <person name="Duffey N."/>
            <person name="Dupes A."/>
            <person name="Elkins T."/>
            <person name="Engels R."/>
            <person name="Erickson J."/>
            <person name="Farina A."/>
            <person name="Faro S."/>
            <person name="Ferreira P."/>
            <person name="Fischer H."/>
            <person name="Fitzgerald M."/>
            <person name="Foley K."/>
            <person name="Gage D."/>
            <person name="Galagan J."/>
            <person name="Gearin G."/>
            <person name="Gnerre S."/>
            <person name="Gnirke A."/>
            <person name="Goyette A."/>
            <person name="Graham J."/>
            <person name="Grandbois E."/>
            <person name="Gyaltsen K."/>
            <person name="Hafez N."/>
            <person name="Hagopian D."/>
            <person name="Hagos B."/>
            <person name="Hall J."/>
            <person name="Hatcher B."/>
            <person name="Heller A."/>
            <person name="Higgins H."/>
            <person name="Honan T."/>
            <person name="Horn A."/>
            <person name="Houde N."/>
            <person name="Hughes L."/>
            <person name="Hulme W."/>
            <person name="Husby E."/>
            <person name="Iliev I."/>
            <person name="Jaffe D."/>
            <person name="Jones C."/>
            <person name="Kamal M."/>
            <person name="Kamat A."/>
            <person name="Kamvysselis M."/>
            <person name="Karlsson E."/>
            <person name="Kells C."/>
            <person name="Kieu A."/>
            <person name="Kisner P."/>
            <person name="Kodira C."/>
            <person name="Kulbokas E."/>
            <person name="Labutti K."/>
            <person name="Lama D."/>
            <person name="Landers T."/>
            <person name="Leger J."/>
            <person name="Levine S."/>
            <person name="Lewis D."/>
            <person name="Lewis T."/>
            <person name="Lindblad-toh K."/>
            <person name="Liu X."/>
            <person name="Lokyitsang T."/>
            <person name="Lokyitsang Y."/>
            <person name="Lucien O."/>
            <person name="Lui A."/>
            <person name="Ma L.J."/>
            <person name="Mabbitt R."/>
            <person name="Macdonald J."/>
            <person name="Maclean C."/>
            <person name="Major J."/>
            <person name="Manning J."/>
            <person name="Marabella R."/>
            <person name="Maru K."/>
            <person name="Matthews C."/>
            <person name="Mauceli E."/>
            <person name="Mccarthy M."/>
            <person name="Mcdonough S."/>
            <person name="Mcghee T."/>
            <person name="Meldrim J."/>
            <person name="Meneus L."/>
            <person name="Mesirov J."/>
            <person name="Mihalev A."/>
            <person name="Mihova T."/>
            <person name="Mikkelsen T."/>
            <person name="Mlenga V."/>
            <person name="Moru K."/>
            <person name="Mozes J."/>
            <person name="Mulrain L."/>
            <person name="Munson G."/>
            <person name="Naylor J."/>
            <person name="Newes C."/>
            <person name="Nguyen C."/>
            <person name="Nguyen N."/>
            <person name="Nguyen T."/>
            <person name="Nicol R."/>
            <person name="Nielsen C."/>
            <person name="Nizzari M."/>
            <person name="Norbu C."/>
            <person name="Norbu N."/>
            <person name="O'donnell P."/>
            <person name="Okoawo O."/>
            <person name="O'leary S."/>
            <person name="Omotosho B."/>
            <person name="O'neill K."/>
            <person name="Osman S."/>
            <person name="Parker S."/>
            <person name="Perrin D."/>
            <person name="Phunkhang P."/>
            <person name="Piqani B."/>
            <person name="Purcell S."/>
            <person name="Rachupka T."/>
            <person name="Ramasamy U."/>
            <person name="Rameau R."/>
            <person name="Ray V."/>
            <person name="Raymond C."/>
            <person name="Retta R."/>
            <person name="Richardson S."/>
            <person name="Rise C."/>
            <person name="Rodriguez J."/>
            <person name="Rogers J."/>
            <person name="Rogov P."/>
            <person name="Rutman M."/>
            <person name="Schupbach R."/>
            <person name="Seaman C."/>
            <person name="Settipalli S."/>
            <person name="Sharpe T."/>
            <person name="Sheridan J."/>
            <person name="Sherpa N."/>
            <person name="Shi J."/>
            <person name="Smirnov S."/>
            <person name="Smith C."/>
            <person name="Sougnez C."/>
            <person name="Spencer B."/>
            <person name="Stalker J."/>
            <person name="Stange-thomann N."/>
            <person name="Stavropoulos S."/>
            <person name="Stetson K."/>
            <person name="Stone C."/>
            <person name="Stone S."/>
            <person name="Stubbs M."/>
            <person name="Talamas J."/>
            <person name="Tchuinga P."/>
            <person name="Tenzing P."/>
            <person name="Tesfaye S."/>
            <person name="Theodore J."/>
            <person name="Thoulutsang Y."/>
            <person name="Topham K."/>
            <person name="Towey S."/>
            <person name="Tsamla T."/>
            <person name="Tsomo N."/>
            <person name="Vallee D."/>
            <person name="Vassiliev H."/>
            <person name="Venkataraman V."/>
            <person name="Vinson J."/>
            <person name="Vo A."/>
            <person name="Wade C."/>
            <person name="Wang S."/>
            <person name="Wangchuk T."/>
            <person name="Wangdi T."/>
            <person name="Whittaker C."/>
            <person name="Wilkinson J."/>
            <person name="Wu Y."/>
            <person name="Wyman D."/>
            <person name="Yadav S."/>
            <person name="Yang S."/>
            <person name="Yang X."/>
            <person name="Yeager S."/>
            <person name="Yee E."/>
            <person name="Young G."/>
            <person name="Zainoun J."/>
            <person name="Zembeck L."/>
            <person name="Zimmer A."/>
            <person name="Zody M."/>
            <person name="Lander E."/>
        </authorList>
    </citation>
    <scope>NUCLEOTIDE SEQUENCE [LARGE SCALE GENOMIC DNA]</scope>
</reference>
<dbReference type="STRING" id="51511.ENSCSAVP00000017435"/>
<feature type="transmembrane region" description="Helical" evidence="12">
    <location>
        <begin position="229"/>
        <end position="253"/>
    </location>
</feature>
<evidence type="ECO:0000256" key="12">
    <source>
        <dbReference type="SAM" id="Phobius"/>
    </source>
</evidence>
<evidence type="ECO:0000256" key="4">
    <source>
        <dbReference type="ARBA" id="ARBA00022692"/>
    </source>
</evidence>
<evidence type="ECO:0000256" key="3">
    <source>
        <dbReference type="ARBA" id="ARBA00022475"/>
    </source>
</evidence>
<feature type="transmembrane region" description="Helical" evidence="12">
    <location>
        <begin position="204"/>
        <end position="223"/>
    </location>
</feature>
<evidence type="ECO:0000313" key="13">
    <source>
        <dbReference type="Ensembl" id="ENSCSAVP00000017435.1"/>
    </source>
</evidence>
<comment type="catalytic activity">
    <reaction evidence="10">
        <text>L-isoleucine(in) = L-isoleucine(out)</text>
        <dbReference type="Rhea" id="RHEA:70943"/>
        <dbReference type="ChEBI" id="CHEBI:58045"/>
    </reaction>
</comment>
<dbReference type="InParanoid" id="H2ZIL9"/>
<comment type="catalytic activity">
    <reaction evidence="8">
        <text>L-phenylalanine(in) = L-phenylalanine(out)</text>
        <dbReference type="Rhea" id="RHEA:27950"/>
        <dbReference type="ChEBI" id="CHEBI:58095"/>
    </reaction>
</comment>
<keyword evidence="5 12" id="KW-1133">Transmembrane helix</keyword>
<keyword evidence="14" id="KW-1185">Reference proteome</keyword>
<evidence type="ECO:0000256" key="9">
    <source>
        <dbReference type="ARBA" id="ARBA00036530"/>
    </source>
</evidence>
<proteinExistence type="inferred from homology"/>
<dbReference type="GO" id="GO:0015179">
    <property type="term" value="F:L-amino acid transmembrane transporter activity"/>
    <property type="evidence" value="ECO:0007669"/>
    <property type="project" value="TreeGrafter"/>
</dbReference>
<dbReference type="PANTHER" id="PTHR20766">
    <property type="entry name" value="LARGE NEUTRAL AMINO ACIDS TRANSPORTER SMALL SUBUNIT 4-LIKE ISOFORM X1"/>
    <property type="match status" value="1"/>
</dbReference>
<evidence type="ECO:0000256" key="8">
    <source>
        <dbReference type="ARBA" id="ARBA00036466"/>
    </source>
</evidence>
<feature type="transmembrane region" description="Helical" evidence="12">
    <location>
        <begin position="170"/>
        <end position="192"/>
    </location>
</feature>
<feature type="transmembrane region" description="Helical" evidence="12">
    <location>
        <begin position="21"/>
        <end position="41"/>
    </location>
</feature>
<evidence type="ECO:0000256" key="6">
    <source>
        <dbReference type="ARBA" id="ARBA00023136"/>
    </source>
</evidence>
<comment type="similarity">
    <text evidence="2">Belongs to the SLC43A transporter (TC 2.A.1.44) family.</text>
</comment>
<dbReference type="Proteomes" id="UP000007875">
    <property type="component" value="Unassembled WGS sequence"/>
</dbReference>
<keyword evidence="4 12" id="KW-0812">Transmembrane</keyword>
<evidence type="ECO:0008006" key="15">
    <source>
        <dbReference type="Google" id="ProtNLM"/>
    </source>
</evidence>
<feature type="transmembrane region" description="Helical" evidence="12">
    <location>
        <begin position="475"/>
        <end position="498"/>
    </location>
</feature>
<accession>H2ZIL9</accession>
<evidence type="ECO:0000256" key="7">
    <source>
        <dbReference type="ARBA" id="ARBA00023180"/>
    </source>
</evidence>
<dbReference type="InterPro" id="IPR011701">
    <property type="entry name" value="MFS"/>
</dbReference>
<keyword evidence="6 12" id="KW-0472">Membrane</keyword>
<comment type="catalytic activity">
    <reaction evidence="9">
        <text>L-methionine(in) = L-methionine(out)</text>
        <dbReference type="Rhea" id="RHEA:70939"/>
        <dbReference type="ChEBI" id="CHEBI:57844"/>
    </reaction>
</comment>
<evidence type="ECO:0000256" key="1">
    <source>
        <dbReference type="ARBA" id="ARBA00004651"/>
    </source>
</evidence>
<feature type="transmembrane region" description="Helical" evidence="12">
    <location>
        <begin position="449"/>
        <end position="469"/>
    </location>
</feature>
<dbReference type="OMA" id="HWHILRT"/>
<protein>
    <recommendedName>
        <fullName evidence="15">Major facilitator superfamily (MFS) profile domain-containing protein</fullName>
    </recommendedName>
</protein>